<name>A0A5M3MRZ8_CONPW</name>
<feature type="region of interest" description="Disordered" evidence="1">
    <location>
        <begin position="802"/>
        <end position="822"/>
    </location>
</feature>
<dbReference type="OrthoDB" id="3251235at2759"/>
<dbReference type="InterPro" id="IPR046496">
    <property type="entry name" value="DUF6589"/>
</dbReference>
<proteinExistence type="predicted"/>
<accession>A0A5M3MRZ8</accession>
<dbReference type="RefSeq" id="XP_007767737.1">
    <property type="nucleotide sequence ID" value="XM_007769547.1"/>
</dbReference>
<evidence type="ECO:0000313" key="4">
    <source>
        <dbReference type="Proteomes" id="UP000053558"/>
    </source>
</evidence>
<dbReference type="EMBL" id="JH711577">
    <property type="protein sequence ID" value="EIW81866.1"/>
    <property type="molecule type" value="Genomic_DNA"/>
</dbReference>
<sequence>MDTGDDSFDFNPRSFDFDSDISPFDGIQFTYQQLNAADDSDEDDSEDELGGSKHSESPLFLPTVNTADLGSSLAQRAAACLYYMASQGFDLPGFLSCVSWGDAGCIQHPAIRGARTALMNSDKLPGILKNWWMPNRPSGSTKKRPRAARGVMEAFGFEVVTATLEKELEEISDMTLCPSDELSADGLTSFTIDEWKVRLSSPGIGGTPRLWSLLYGLSRTHQQESRDVQRQPDMMVVATIMQIMYSRSQSHNKWQKMLTTHLRSQNIGAKSLDLLHSLGITMSHKWMSRAIKTISENTLAEVRKRIEEGEDFTITHDNLNLAFKVFNQRINNQTHFDSGTSATAYFQPDAPPQLPPLSNRTFQEFRQEARRQGPLSIQDIFNLDREAAAPRRQRDMHRILSFLFSSTDFEYKTYSGREHSLLSKPPPVQQLSTGPQYRTEKQILGTVHIEEASYKGNEKVIDHFLRILGLANTNEKQRQMGMDRVIVWGGDQLTAERLRGLIARHAWDDNSFDRLDFLVPVFGWFHNSMTFAASLHKQYLGTCAGRGLRHSFTILNRKGLDSVKTRGSFHQQLDEAIVHITEARFWDCWRVVTGVDDLAELRDKSPERLCEFAEEILDKLASTSVIEDWDLRDDEDKDEIFRESVLWNCDALRYIDLHTAIKGGDVGVMEATLPYLLFRYAGGGNSRYAIEILELLHCIHREWPPELKDFVQRRAWLVNLTGQPGKWHPVDQAQEHNIKDQKVTYSMDGPSASWEGMNKIGPAVSTLVKVRRHMEKQIRTLRRGVTHSKPSKTEDVKRLENTFRSSRVNENKGGRTAPTPSDRVVDVVGEGAIHLFRRKTIARWWENRNLRRKTTEIWD</sequence>
<feature type="compositionally biased region" description="Basic and acidic residues" evidence="1">
    <location>
        <begin position="802"/>
        <end position="813"/>
    </location>
</feature>
<evidence type="ECO:0000256" key="1">
    <source>
        <dbReference type="SAM" id="MobiDB-lite"/>
    </source>
</evidence>
<dbReference type="Proteomes" id="UP000053558">
    <property type="component" value="Unassembled WGS sequence"/>
</dbReference>
<comment type="caution">
    <text evidence="3">The sequence shown here is derived from an EMBL/GenBank/DDBJ whole genome shotgun (WGS) entry which is preliminary data.</text>
</comment>
<feature type="region of interest" description="Disordered" evidence="1">
    <location>
        <begin position="1"/>
        <end position="21"/>
    </location>
</feature>
<organism evidence="3 4">
    <name type="scientific">Coniophora puteana (strain RWD-64-598)</name>
    <name type="common">Brown rot fungus</name>
    <dbReference type="NCBI Taxonomy" id="741705"/>
    <lineage>
        <taxon>Eukaryota</taxon>
        <taxon>Fungi</taxon>
        <taxon>Dikarya</taxon>
        <taxon>Basidiomycota</taxon>
        <taxon>Agaricomycotina</taxon>
        <taxon>Agaricomycetes</taxon>
        <taxon>Agaricomycetidae</taxon>
        <taxon>Boletales</taxon>
        <taxon>Coniophorineae</taxon>
        <taxon>Coniophoraceae</taxon>
        <taxon>Coniophora</taxon>
    </lineage>
</organism>
<dbReference type="OMA" id="CISAFMA"/>
<feature type="domain" description="DUF6589" evidence="2">
    <location>
        <begin position="373"/>
        <end position="787"/>
    </location>
</feature>
<feature type="compositionally biased region" description="Acidic residues" evidence="1">
    <location>
        <begin position="38"/>
        <end position="49"/>
    </location>
</feature>
<protein>
    <recommendedName>
        <fullName evidence="2">DUF6589 domain-containing protein</fullName>
    </recommendedName>
</protein>
<evidence type="ECO:0000313" key="3">
    <source>
        <dbReference type="EMBL" id="EIW81866.1"/>
    </source>
</evidence>
<keyword evidence="4" id="KW-1185">Reference proteome</keyword>
<dbReference type="GeneID" id="19199689"/>
<dbReference type="KEGG" id="cput:CONPUDRAFT_122373"/>
<reference evidence="4" key="1">
    <citation type="journal article" date="2012" name="Science">
        <title>The Paleozoic origin of enzymatic lignin decomposition reconstructed from 31 fungal genomes.</title>
        <authorList>
            <person name="Floudas D."/>
            <person name="Binder M."/>
            <person name="Riley R."/>
            <person name="Barry K."/>
            <person name="Blanchette R.A."/>
            <person name="Henrissat B."/>
            <person name="Martinez A.T."/>
            <person name="Otillar R."/>
            <person name="Spatafora J.W."/>
            <person name="Yadav J.S."/>
            <person name="Aerts A."/>
            <person name="Benoit I."/>
            <person name="Boyd A."/>
            <person name="Carlson A."/>
            <person name="Copeland A."/>
            <person name="Coutinho P.M."/>
            <person name="de Vries R.P."/>
            <person name="Ferreira P."/>
            <person name="Findley K."/>
            <person name="Foster B."/>
            <person name="Gaskell J."/>
            <person name="Glotzer D."/>
            <person name="Gorecki P."/>
            <person name="Heitman J."/>
            <person name="Hesse C."/>
            <person name="Hori C."/>
            <person name="Igarashi K."/>
            <person name="Jurgens J.A."/>
            <person name="Kallen N."/>
            <person name="Kersten P."/>
            <person name="Kohler A."/>
            <person name="Kuees U."/>
            <person name="Kumar T.K.A."/>
            <person name="Kuo A."/>
            <person name="LaButti K."/>
            <person name="Larrondo L.F."/>
            <person name="Lindquist E."/>
            <person name="Ling A."/>
            <person name="Lombard V."/>
            <person name="Lucas S."/>
            <person name="Lundell T."/>
            <person name="Martin R."/>
            <person name="McLaughlin D.J."/>
            <person name="Morgenstern I."/>
            <person name="Morin E."/>
            <person name="Murat C."/>
            <person name="Nagy L.G."/>
            <person name="Nolan M."/>
            <person name="Ohm R.A."/>
            <person name="Patyshakuliyeva A."/>
            <person name="Rokas A."/>
            <person name="Ruiz-Duenas F.J."/>
            <person name="Sabat G."/>
            <person name="Salamov A."/>
            <person name="Samejima M."/>
            <person name="Schmutz J."/>
            <person name="Slot J.C."/>
            <person name="St John F."/>
            <person name="Stenlid J."/>
            <person name="Sun H."/>
            <person name="Sun S."/>
            <person name="Syed K."/>
            <person name="Tsang A."/>
            <person name="Wiebenga A."/>
            <person name="Young D."/>
            <person name="Pisabarro A."/>
            <person name="Eastwood D.C."/>
            <person name="Martin F."/>
            <person name="Cullen D."/>
            <person name="Grigoriev I.V."/>
            <person name="Hibbett D.S."/>
        </authorList>
    </citation>
    <scope>NUCLEOTIDE SEQUENCE [LARGE SCALE GENOMIC DNA]</scope>
    <source>
        <strain evidence="4">RWD-64-598 SS2</strain>
    </source>
</reference>
<gene>
    <name evidence="3" type="ORF">CONPUDRAFT_122373</name>
</gene>
<dbReference type="AlphaFoldDB" id="A0A5M3MRZ8"/>
<dbReference type="Pfam" id="PF20231">
    <property type="entry name" value="DUF6589"/>
    <property type="match status" value="1"/>
</dbReference>
<evidence type="ECO:0000259" key="2">
    <source>
        <dbReference type="Pfam" id="PF20231"/>
    </source>
</evidence>
<feature type="region of interest" description="Disordered" evidence="1">
    <location>
        <begin position="35"/>
        <end position="57"/>
    </location>
</feature>